<dbReference type="InterPro" id="IPR015897">
    <property type="entry name" value="CHK_kinase-like"/>
</dbReference>
<dbReference type="AlphaFoldDB" id="A0AAN9TTP8"/>
<dbReference type="Pfam" id="PF02958">
    <property type="entry name" value="EcKL"/>
    <property type="match status" value="1"/>
</dbReference>
<protein>
    <recommendedName>
        <fullName evidence="1">CHK kinase-like domain-containing protein</fullName>
    </recommendedName>
</protein>
<feature type="domain" description="CHK kinase-like" evidence="1">
    <location>
        <begin position="73"/>
        <end position="264"/>
    </location>
</feature>
<reference evidence="2 3" key="1">
    <citation type="submission" date="2024-03" db="EMBL/GenBank/DDBJ databases">
        <title>Adaptation during the transition from Ophiocordyceps entomopathogen to insect associate is accompanied by gene loss and intensified selection.</title>
        <authorList>
            <person name="Ward C.M."/>
            <person name="Onetto C.A."/>
            <person name="Borneman A.R."/>
        </authorList>
    </citation>
    <scope>NUCLEOTIDE SEQUENCE [LARGE SCALE GENOMIC DNA]</scope>
    <source>
        <strain evidence="2">AWRI1</strain>
        <tissue evidence="2">Single Adult Female</tissue>
    </source>
</reference>
<dbReference type="InterPro" id="IPR004119">
    <property type="entry name" value="EcKL"/>
</dbReference>
<dbReference type="EMBL" id="JBBCAQ010000022">
    <property type="protein sequence ID" value="KAK7590382.1"/>
    <property type="molecule type" value="Genomic_DNA"/>
</dbReference>
<evidence type="ECO:0000259" key="1">
    <source>
        <dbReference type="SMART" id="SM00587"/>
    </source>
</evidence>
<accession>A0AAN9TTP8</accession>
<name>A0AAN9TTP8_9HEMI</name>
<dbReference type="Gene3D" id="3.90.1200.10">
    <property type="match status" value="1"/>
</dbReference>
<comment type="caution">
    <text evidence="2">The sequence shown here is derived from an EMBL/GenBank/DDBJ whole genome shotgun (WGS) entry which is preliminary data.</text>
</comment>
<evidence type="ECO:0000313" key="3">
    <source>
        <dbReference type="Proteomes" id="UP001367676"/>
    </source>
</evidence>
<evidence type="ECO:0000313" key="2">
    <source>
        <dbReference type="EMBL" id="KAK7590382.1"/>
    </source>
</evidence>
<proteinExistence type="predicted"/>
<dbReference type="Proteomes" id="UP001367676">
    <property type="component" value="Unassembled WGS sequence"/>
</dbReference>
<dbReference type="PANTHER" id="PTHR11012:SF56">
    <property type="entry name" value="CHK KINASE-LIKE DOMAIN-CONTAINING PROTEIN-RELATED"/>
    <property type="match status" value="1"/>
</dbReference>
<gene>
    <name evidence="2" type="ORF">V9T40_001995</name>
</gene>
<dbReference type="PANTHER" id="PTHR11012">
    <property type="entry name" value="PROTEIN KINASE-LIKE DOMAIN-CONTAINING"/>
    <property type="match status" value="1"/>
</dbReference>
<dbReference type="SUPFAM" id="SSF56112">
    <property type="entry name" value="Protein kinase-like (PK-like)"/>
    <property type="match status" value="1"/>
</dbReference>
<keyword evidence="3" id="KW-1185">Reference proteome</keyword>
<dbReference type="InterPro" id="IPR011009">
    <property type="entry name" value="Kinase-like_dom_sf"/>
</dbReference>
<sequence length="347" mass="40503">MKVNVEYEINNECRKKFFILKVPFEVPAYKIFAKHGMYDKETFMYENILPIFHQSTGLNTGPKHYHTTKLNSLLLEDLGASGYKMEDRNKQLNFEESRTILSSLAVFHAASYHLHRMNPALIQAVAHETFFTHRDFVKERLEAGLDAWSKILQREQISSKFIEIFPTLIGKILKDLPLILSGNMFEFNVLNHGDLWTSNILFKRDECGQIEAAKMIDFQNCRWTSPANDIIIFATTSMKFDIFEGQFEELLQGYLRTLNQTLANLGYSKKYTMEHMKSDLEKAKLFRLVILGTYLNVTLSDPDSVVVFEKSNEENLKARNIDKTYNSENYKTTMSKWLKYIDKNELY</sequence>
<dbReference type="SMART" id="SM00587">
    <property type="entry name" value="CHK"/>
    <property type="match status" value="1"/>
</dbReference>
<organism evidence="2 3">
    <name type="scientific">Parthenolecanium corni</name>
    <dbReference type="NCBI Taxonomy" id="536013"/>
    <lineage>
        <taxon>Eukaryota</taxon>
        <taxon>Metazoa</taxon>
        <taxon>Ecdysozoa</taxon>
        <taxon>Arthropoda</taxon>
        <taxon>Hexapoda</taxon>
        <taxon>Insecta</taxon>
        <taxon>Pterygota</taxon>
        <taxon>Neoptera</taxon>
        <taxon>Paraneoptera</taxon>
        <taxon>Hemiptera</taxon>
        <taxon>Sternorrhyncha</taxon>
        <taxon>Coccoidea</taxon>
        <taxon>Coccidae</taxon>
        <taxon>Parthenolecanium</taxon>
    </lineage>
</organism>